<feature type="compositionally biased region" description="Polar residues" evidence="1">
    <location>
        <begin position="13"/>
        <end position="27"/>
    </location>
</feature>
<feature type="region of interest" description="Disordered" evidence="1">
    <location>
        <begin position="478"/>
        <end position="618"/>
    </location>
</feature>
<dbReference type="EMBL" id="CP138583">
    <property type="protein sequence ID" value="WPH00588.1"/>
    <property type="molecule type" value="Genomic_DNA"/>
</dbReference>
<keyword evidence="4" id="KW-1185">Reference proteome</keyword>
<dbReference type="Proteomes" id="UP001303373">
    <property type="component" value="Chromosome 4"/>
</dbReference>
<dbReference type="AlphaFoldDB" id="A0AAQ3M3K4"/>
<gene>
    <name evidence="3" type="ORF">R9X50_00341800</name>
</gene>
<evidence type="ECO:0000313" key="3">
    <source>
        <dbReference type="EMBL" id="WPH00588.1"/>
    </source>
</evidence>
<feature type="compositionally biased region" description="Basic and acidic residues" evidence="1">
    <location>
        <begin position="211"/>
        <end position="220"/>
    </location>
</feature>
<feature type="compositionally biased region" description="Low complexity" evidence="1">
    <location>
        <begin position="601"/>
        <end position="618"/>
    </location>
</feature>
<accession>A0AAQ3M3K4</accession>
<feature type="domain" description="DUF7624" evidence="2">
    <location>
        <begin position="614"/>
        <end position="746"/>
    </location>
</feature>
<feature type="region of interest" description="Disordered" evidence="1">
    <location>
        <begin position="196"/>
        <end position="268"/>
    </location>
</feature>
<feature type="compositionally biased region" description="Low complexity" evidence="1">
    <location>
        <begin position="487"/>
        <end position="529"/>
    </location>
</feature>
<reference evidence="3 4" key="1">
    <citation type="submission" date="2023-11" db="EMBL/GenBank/DDBJ databases">
        <title>An acidophilic fungus is an integral part of prey digestion in a carnivorous sundew plant.</title>
        <authorList>
            <person name="Tsai I.J."/>
        </authorList>
    </citation>
    <scope>NUCLEOTIDE SEQUENCE [LARGE SCALE GENOMIC DNA]</scope>
    <source>
        <strain evidence="3">169a</strain>
    </source>
</reference>
<dbReference type="Pfam" id="PF24616">
    <property type="entry name" value="DUF7624"/>
    <property type="match status" value="1"/>
</dbReference>
<feature type="compositionally biased region" description="Polar residues" evidence="1">
    <location>
        <begin position="35"/>
        <end position="44"/>
    </location>
</feature>
<proteinExistence type="predicted"/>
<feature type="compositionally biased region" description="Polar residues" evidence="1">
    <location>
        <begin position="543"/>
        <end position="558"/>
    </location>
</feature>
<sequence length="749" mass="81933">MALKSPLMPSPNGALNSAFSPYTESPNSPSPYAHNFSQPNSNRHSNPSDSLAPPPSPYPQQIEPSPVDSNGTESTEIDDAAQDDDVKSPNANGEIQSPDIEITSPQSAQSVTSSASERIGKINTQFPLRTRADSTEDAPPSVIHAPSGFRNFEGGGFEQPSPSDHSEHTVVSPKTPEAALSTHDQKKLAAISPVNTDVPQAMDRPTPRAQTRQELEDEWKRRSRRTSSLEDIPEAFDKDDIENASNAPSLHNTEKDGPDTAGLVGDGTMGQAMRDNLVQAEVNITALRTALTECWTLCNTLAGLSSGYRQRSFKHSGRQEIQEKAWRCCWRLCQQLYDHRDEEQSSQVVPTLELCRDFCQSLFEVRQKGDANMDGVLRVSFELNTHLYNTHDRSLPEAFHERTLEFYTTMCHRLMKQRSSLPPETDSLLHACWSLAENLFRLRQSSRNGESADDEDLLGSAVQSCWELCDLFRAGWTQHTRPERSTPRPSQTTFSTSSTQSQGHPRSTTSFEASSSSRSEGRSNSSLSERQYHDAHAAPPETPTTIFDDTASSASSPDEVSVPNILVLGPAGGSNSVRGSTTGGTHHDRWSSNASVLSGYSESASSQRTSSTATASGSEDSHLLRLRYLLLKAGMNTGYAKPTTPSGQTLPSYVQTMAPTAFGPQPWQRTVLQSYTKLVLHDPSLANVHALPSRRLGAQEVAKSIKWLSGGSGGRNAAAEQWAWMRDLYRLVLGYGIDEATRRGGAFVV</sequence>
<feature type="compositionally biased region" description="Acidic residues" evidence="1">
    <location>
        <begin position="231"/>
        <end position="242"/>
    </location>
</feature>
<feature type="compositionally biased region" description="Polar residues" evidence="1">
    <location>
        <begin position="103"/>
        <end position="127"/>
    </location>
</feature>
<feature type="compositionally biased region" description="Polar residues" evidence="1">
    <location>
        <begin position="591"/>
        <end position="600"/>
    </location>
</feature>
<dbReference type="InterPro" id="IPR056041">
    <property type="entry name" value="DUF7624"/>
</dbReference>
<organism evidence="3 4">
    <name type="scientific">Acrodontium crateriforme</name>
    <dbReference type="NCBI Taxonomy" id="150365"/>
    <lineage>
        <taxon>Eukaryota</taxon>
        <taxon>Fungi</taxon>
        <taxon>Dikarya</taxon>
        <taxon>Ascomycota</taxon>
        <taxon>Pezizomycotina</taxon>
        <taxon>Dothideomycetes</taxon>
        <taxon>Dothideomycetidae</taxon>
        <taxon>Mycosphaerellales</taxon>
        <taxon>Teratosphaeriaceae</taxon>
        <taxon>Acrodontium</taxon>
    </lineage>
</organism>
<evidence type="ECO:0000259" key="2">
    <source>
        <dbReference type="Pfam" id="PF24616"/>
    </source>
</evidence>
<evidence type="ECO:0000256" key="1">
    <source>
        <dbReference type="SAM" id="MobiDB-lite"/>
    </source>
</evidence>
<evidence type="ECO:0000313" key="4">
    <source>
        <dbReference type="Proteomes" id="UP001303373"/>
    </source>
</evidence>
<feature type="region of interest" description="Disordered" evidence="1">
    <location>
        <begin position="1"/>
        <end position="180"/>
    </location>
</feature>
<feature type="compositionally biased region" description="Polar residues" evidence="1">
    <location>
        <begin position="573"/>
        <end position="584"/>
    </location>
</feature>
<name>A0AAQ3M3K4_9PEZI</name>
<protein>
    <recommendedName>
        <fullName evidence="2">DUF7624 domain-containing protein</fullName>
    </recommendedName>
</protein>